<protein>
    <recommendedName>
        <fullName evidence="5">Flagellar basal body-associated protein FliL</fullName>
    </recommendedName>
</protein>
<keyword evidence="2" id="KW-0812">Transmembrane</keyword>
<keyword evidence="2" id="KW-0472">Membrane</keyword>
<evidence type="ECO:0000256" key="1">
    <source>
        <dbReference type="SAM" id="MobiDB-lite"/>
    </source>
</evidence>
<keyword evidence="2" id="KW-1133">Transmembrane helix</keyword>
<evidence type="ECO:0000313" key="4">
    <source>
        <dbReference type="Proteomes" id="UP000199413"/>
    </source>
</evidence>
<evidence type="ECO:0000313" key="3">
    <source>
        <dbReference type="EMBL" id="SCL15714.1"/>
    </source>
</evidence>
<evidence type="ECO:0000256" key="2">
    <source>
        <dbReference type="SAM" id="Phobius"/>
    </source>
</evidence>
<feature type="region of interest" description="Disordered" evidence="1">
    <location>
        <begin position="1"/>
        <end position="130"/>
    </location>
</feature>
<accession>A0A1C6REW8</accession>
<name>A0A1C6REW8_9ACTN</name>
<dbReference type="Proteomes" id="UP000199413">
    <property type="component" value="Unassembled WGS sequence"/>
</dbReference>
<dbReference type="EMBL" id="FMHV01000002">
    <property type="protein sequence ID" value="SCL15714.1"/>
    <property type="molecule type" value="Genomic_DNA"/>
</dbReference>
<sequence length="274" mass="28845">MTNFGPPGGGPPEPWSGRQPEQAYGPPADHRFEPQYEAQPGGWGEPAEQRYEPMVGNGWDDRGAGQPPRQPVASGYRPYQPASHGYPPAGQPGYPPADPYADNGYPPTDPYPGDGYPPAQPYADPTPPPKRGKGPLIAVLAVLAVLVLAGAATLYLVGRNEPAPVPGATGPSAVASGPAASASVTPAPASSADARFVKVGQCVRNDGPAGGKPRLVISECTAKTYQVLRRFDGATSGEKDAEAKCAKVEGYTNWYFFDSELDTLDFVLCLKQRR</sequence>
<feature type="compositionally biased region" description="Low complexity" evidence="1">
    <location>
        <begin position="99"/>
        <end position="117"/>
    </location>
</feature>
<feature type="compositionally biased region" description="Pro residues" evidence="1">
    <location>
        <begin position="89"/>
        <end position="98"/>
    </location>
</feature>
<proteinExistence type="predicted"/>
<dbReference type="AlphaFoldDB" id="A0A1C6REW8"/>
<reference evidence="4" key="1">
    <citation type="submission" date="2016-06" db="EMBL/GenBank/DDBJ databases">
        <authorList>
            <person name="Varghese N."/>
            <person name="Submissions Spin"/>
        </authorList>
    </citation>
    <scope>NUCLEOTIDE SEQUENCE [LARGE SCALE GENOMIC DNA]</scope>
    <source>
        <strain evidence="4">DSM 45431</strain>
    </source>
</reference>
<gene>
    <name evidence="3" type="ORF">GA0070624_0802</name>
</gene>
<organism evidence="3 4">
    <name type="scientific">Micromonospora rhizosphaerae</name>
    <dbReference type="NCBI Taxonomy" id="568872"/>
    <lineage>
        <taxon>Bacteria</taxon>
        <taxon>Bacillati</taxon>
        <taxon>Actinomycetota</taxon>
        <taxon>Actinomycetes</taxon>
        <taxon>Micromonosporales</taxon>
        <taxon>Micromonosporaceae</taxon>
        <taxon>Micromonospora</taxon>
    </lineage>
</organism>
<feature type="transmembrane region" description="Helical" evidence="2">
    <location>
        <begin position="136"/>
        <end position="157"/>
    </location>
</feature>
<feature type="compositionally biased region" description="Pro residues" evidence="1">
    <location>
        <begin position="118"/>
        <end position="129"/>
    </location>
</feature>
<dbReference type="STRING" id="568872.GA0070624_0802"/>
<dbReference type="OrthoDB" id="3373390at2"/>
<keyword evidence="4" id="KW-1185">Reference proteome</keyword>
<evidence type="ECO:0008006" key="5">
    <source>
        <dbReference type="Google" id="ProtNLM"/>
    </source>
</evidence>